<protein>
    <recommendedName>
        <fullName evidence="4">RHS repeat protein</fullName>
    </recommendedName>
</protein>
<dbReference type="PANTHER" id="PTHR32305:SF15">
    <property type="entry name" value="PROTEIN RHSA-RELATED"/>
    <property type="match status" value="1"/>
</dbReference>
<comment type="caution">
    <text evidence="2">The sequence shown here is derived from an EMBL/GenBank/DDBJ whole genome shotgun (WGS) entry which is preliminary data.</text>
</comment>
<feature type="non-terminal residue" evidence="2">
    <location>
        <position position="417"/>
    </location>
</feature>
<gene>
    <name evidence="2" type="ORF">PZA18_23885</name>
</gene>
<dbReference type="Gene3D" id="2.180.10.10">
    <property type="entry name" value="RHS repeat-associated core"/>
    <property type="match status" value="1"/>
</dbReference>
<dbReference type="InterPro" id="IPR050708">
    <property type="entry name" value="T6SS_VgrG/RHS"/>
</dbReference>
<dbReference type="Pfam" id="PF05593">
    <property type="entry name" value="RHS_repeat"/>
    <property type="match status" value="1"/>
</dbReference>
<evidence type="ECO:0000256" key="1">
    <source>
        <dbReference type="SAM" id="MobiDB-lite"/>
    </source>
</evidence>
<reference evidence="2" key="1">
    <citation type="submission" date="2023-03" db="EMBL/GenBank/DDBJ databases">
        <title>Chitinimonas shenzhenensis gen. nov., sp. nov., a novel member of family Burkholderiaceae isolated from activated sludge collected in Shen Zhen, China.</title>
        <authorList>
            <person name="Wang X."/>
        </authorList>
    </citation>
    <scope>NUCLEOTIDE SEQUENCE</scope>
    <source>
        <strain evidence="2">DQS-5</strain>
    </source>
</reference>
<dbReference type="EMBL" id="JARRAF010000122">
    <property type="protein sequence ID" value="MDK2127084.1"/>
    <property type="molecule type" value="Genomic_DNA"/>
</dbReference>
<feature type="region of interest" description="Disordered" evidence="1">
    <location>
        <begin position="96"/>
        <end position="119"/>
    </location>
</feature>
<evidence type="ECO:0000313" key="2">
    <source>
        <dbReference type="EMBL" id="MDK2127084.1"/>
    </source>
</evidence>
<dbReference type="NCBIfam" id="TIGR01643">
    <property type="entry name" value="YD_repeat_2x"/>
    <property type="match status" value="3"/>
</dbReference>
<organism evidence="2 3">
    <name type="scientific">Parachitinimonas caeni</name>
    <dbReference type="NCBI Taxonomy" id="3031301"/>
    <lineage>
        <taxon>Bacteria</taxon>
        <taxon>Pseudomonadati</taxon>
        <taxon>Pseudomonadota</taxon>
        <taxon>Betaproteobacteria</taxon>
        <taxon>Neisseriales</taxon>
        <taxon>Chitinibacteraceae</taxon>
        <taxon>Parachitinimonas</taxon>
    </lineage>
</organism>
<dbReference type="Proteomes" id="UP001172778">
    <property type="component" value="Unassembled WGS sequence"/>
</dbReference>
<proteinExistence type="predicted"/>
<name>A0ABT7E435_9NEIS</name>
<dbReference type="InterPro" id="IPR006530">
    <property type="entry name" value="YD"/>
</dbReference>
<evidence type="ECO:0008006" key="4">
    <source>
        <dbReference type="Google" id="ProtNLM"/>
    </source>
</evidence>
<dbReference type="PANTHER" id="PTHR32305">
    <property type="match status" value="1"/>
</dbReference>
<dbReference type="InterPro" id="IPR031325">
    <property type="entry name" value="RHS_repeat"/>
</dbReference>
<evidence type="ECO:0000313" key="3">
    <source>
        <dbReference type="Proteomes" id="UP001172778"/>
    </source>
</evidence>
<sequence>LTPNRGPNLPTAKPLYGKLRLGKSPVVMIDPQFQRPEAPPISGMTDQLQIHRSRSYNEFGELAEEMDGNGNRTVYDYQQGRLVAKTAGVNGNGELLNQIDEKGTPANAPKGSRTDYRYTDGGRIQSVTDARGSVTTYSYGFENGGNDYTLNARSGQAQVRTETLATENGASVTRSEYNGYAQLVSRTDGRGAKTQYRYDAQGNLTQLIRPQSMRVVADGEMIPQGVALTEIYRYDQQGRRIQHHTDWKANDGRSGSTNHEETWYDSTGRVTSTMRNQLVTTYGYEWTTRDAAGNPAATASAANQAWYLQTRTTEGVAPATGTRMPGELGGTTHGDYDASLYDLTDAFGRKLWHRDHGLRTFRYAYDDAGRLIAQTNSEGQNLRYAYYSNGYLMAVADQNESSRSLTEYAYDRDGNRT</sequence>
<accession>A0ABT7E435</accession>
<feature type="non-terminal residue" evidence="2">
    <location>
        <position position="1"/>
    </location>
</feature>
<keyword evidence="3" id="KW-1185">Reference proteome</keyword>